<dbReference type="Proteomes" id="UP001152799">
    <property type="component" value="Chromosome 11"/>
</dbReference>
<evidence type="ECO:0000259" key="3">
    <source>
        <dbReference type="PROSITE" id="PS51286"/>
    </source>
</evidence>
<dbReference type="GO" id="GO:0035770">
    <property type="term" value="C:ribonucleoprotein granule"/>
    <property type="evidence" value="ECO:0007669"/>
    <property type="project" value="TreeGrafter"/>
</dbReference>
<organism evidence="4 5">
    <name type="scientific">Ceutorhynchus assimilis</name>
    <name type="common">cabbage seed weevil</name>
    <dbReference type="NCBI Taxonomy" id="467358"/>
    <lineage>
        <taxon>Eukaryota</taxon>
        <taxon>Metazoa</taxon>
        <taxon>Ecdysozoa</taxon>
        <taxon>Arthropoda</taxon>
        <taxon>Hexapoda</taxon>
        <taxon>Insecta</taxon>
        <taxon>Pterygota</taxon>
        <taxon>Neoptera</taxon>
        <taxon>Endopterygota</taxon>
        <taxon>Coleoptera</taxon>
        <taxon>Polyphaga</taxon>
        <taxon>Cucujiformia</taxon>
        <taxon>Curculionidae</taxon>
        <taxon>Ceutorhynchinae</taxon>
        <taxon>Ceutorhynchus</taxon>
    </lineage>
</organism>
<dbReference type="PROSITE" id="PS51286">
    <property type="entry name" value="RAP"/>
    <property type="match status" value="1"/>
</dbReference>
<dbReference type="SMART" id="SM00952">
    <property type="entry name" value="RAP"/>
    <property type="match status" value="1"/>
</dbReference>
<keyword evidence="5" id="KW-1185">Reference proteome</keyword>
<evidence type="ECO:0000313" key="4">
    <source>
        <dbReference type="EMBL" id="CAH1124143.1"/>
    </source>
</evidence>
<dbReference type="GO" id="GO:0044528">
    <property type="term" value="P:regulation of mitochondrial mRNA stability"/>
    <property type="evidence" value="ECO:0007669"/>
    <property type="project" value="InterPro"/>
</dbReference>
<dbReference type="InterPro" id="IPR050870">
    <property type="entry name" value="FAST_kinase"/>
</dbReference>
<evidence type="ECO:0000256" key="1">
    <source>
        <dbReference type="ARBA" id="ARBA00004173"/>
    </source>
</evidence>
<gene>
    <name evidence="4" type="ORF">CEUTPL_LOCUS3107</name>
</gene>
<dbReference type="OrthoDB" id="385235at2759"/>
<dbReference type="EMBL" id="OU892287">
    <property type="protein sequence ID" value="CAH1124143.1"/>
    <property type="molecule type" value="Genomic_DNA"/>
</dbReference>
<protein>
    <recommendedName>
        <fullName evidence="3">RAP domain-containing protein</fullName>
    </recommendedName>
</protein>
<proteinExistence type="predicted"/>
<dbReference type="Pfam" id="PF08368">
    <property type="entry name" value="FAST_2"/>
    <property type="match status" value="1"/>
</dbReference>
<dbReference type="AlphaFoldDB" id="A0A9P0GQC3"/>
<sequence>MNFSKNLLLKHYKLCCHLKSAILCKRHASTLSLRQPQFSINQLKHQKFTRKKSYMQNKKLCYFNKNSEMEEITGIYPYQEFQPLSKSEIVRALLFENSTDPVISEIEKCASIEEIFNFIQTNIDHLNYKHLTQIVITFSDLQDIFINHLIGDDQVEGRVEAKQQFFSKLLEYKEFYLVTEKIANLLDSYDPLFLSHTLIHLHWLGVSEESCLVQNIAFKLRNILKDGFSLDILVRLVKVIFDENSVRPYYMIIDLIPKVFDEIDKISSVKDLEDVTVFLYKLSHILTDDIINIYEAKVIQFINEGLLTENHYPVVLKIMSVFNLPKWRHQKNDILSKCIFLIQNSMELLNLTEMCHVYDILFKNQEPGDALNAIQRASAKLLHEIEDMDHHPNSKLKLFSCVIYFSSPINKDQFRQIVEKYLKYTMDANGFITLRKIFSSLKISDLRICESYWNKGCQILKKEKDLDKIVKLIESYMYFCSDLFGFRHHAFEHHALNLTQNYLEKDTLLPSKFFSLLGFSLLVCHDHKLLDQLLQKFKELGNQMNAVDLFKISHSLMVIRQRKSILTQEQIKQIKTILFEGTQRIYTYLDNNPVRMSLLIKASIIRNDAYNELIDEMIINWKHTTSMSSKLMENMCFALYATQSLVPEVVNICTEYVRKNKDKLMGFNAGKITYLLYQVNYQPVNEDEYFQTVIDIIIRDQERMSGLGFLQASLALCFFHRMPKSFIKQIFNVEFLDKLDLELASCYFRDRYPRRVRDTLMQLNRAVCLEYPEYNVPWFHQKFIEEFQKTNAIDDLCSQFHNSVKQYLIGIVNQEAIQENVITPYGYGIDFVLNLDQHKNPTNNFEDPYVTKVAILLIGDSAFTRFYNRLKGKQAMKNRHLEILGYKVKMVAKNEWNNLLYARERIDYVKQLVDS</sequence>
<accession>A0A9P0GQC3</accession>
<evidence type="ECO:0000313" key="5">
    <source>
        <dbReference type="Proteomes" id="UP001152799"/>
    </source>
</evidence>
<name>A0A9P0GQC3_9CUCU</name>
<dbReference type="Pfam" id="PF08373">
    <property type="entry name" value="RAP"/>
    <property type="match status" value="1"/>
</dbReference>
<dbReference type="InterPro" id="IPR013584">
    <property type="entry name" value="RAP"/>
</dbReference>
<evidence type="ECO:0000256" key="2">
    <source>
        <dbReference type="ARBA" id="ARBA00023128"/>
    </source>
</evidence>
<dbReference type="Pfam" id="PF06743">
    <property type="entry name" value="FAST_1"/>
    <property type="match status" value="1"/>
</dbReference>
<dbReference type="GO" id="GO:0003723">
    <property type="term" value="F:RNA binding"/>
    <property type="evidence" value="ECO:0007669"/>
    <property type="project" value="TreeGrafter"/>
</dbReference>
<comment type="subcellular location">
    <subcellularLocation>
        <location evidence="1">Mitochondrion</location>
    </subcellularLocation>
</comment>
<dbReference type="InterPro" id="IPR013579">
    <property type="entry name" value="FAST_2"/>
</dbReference>
<dbReference type="GO" id="GO:0000963">
    <property type="term" value="P:mitochondrial RNA processing"/>
    <property type="evidence" value="ECO:0007669"/>
    <property type="project" value="TreeGrafter"/>
</dbReference>
<keyword evidence="2" id="KW-0496">Mitochondrion</keyword>
<dbReference type="InterPro" id="IPR010622">
    <property type="entry name" value="FAST_Leu-rich"/>
</dbReference>
<dbReference type="PANTHER" id="PTHR21228">
    <property type="entry name" value="FAST LEU-RICH DOMAIN-CONTAINING"/>
    <property type="match status" value="1"/>
</dbReference>
<dbReference type="GO" id="GO:0005759">
    <property type="term" value="C:mitochondrial matrix"/>
    <property type="evidence" value="ECO:0007669"/>
    <property type="project" value="TreeGrafter"/>
</dbReference>
<feature type="domain" description="RAP" evidence="3">
    <location>
        <begin position="853"/>
        <end position="911"/>
    </location>
</feature>
<reference evidence="4" key="1">
    <citation type="submission" date="2022-01" db="EMBL/GenBank/DDBJ databases">
        <authorList>
            <person name="King R."/>
        </authorList>
    </citation>
    <scope>NUCLEOTIDE SEQUENCE</scope>
</reference>
<dbReference type="PANTHER" id="PTHR21228:SF72">
    <property type="entry name" value="LD32258P"/>
    <property type="match status" value="1"/>
</dbReference>